<dbReference type="RefSeq" id="XP_066074092.1">
    <property type="nucleotide sequence ID" value="XM_066217995.1"/>
</dbReference>
<dbReference type="Gene3D" id="6.20.250.60">
    <property type="match status" value="1"/>
</dbReference>
<keyword evidence="3" id="KW-0963">Cytoplasm</keyword>
<organism evidence="6 7">
    <name type="scientific">Kwoniella dendrophila CBS 6074</name>
    <dbReference type="NCBI Taxonomy" id="1295534"/>
    <lineage>
        <taxon>Eukaryota</taxon>
        <taxon>Fungi</taxon>
        <taxon>Dikarya</taxon>
        <taxon>Basidiomycota</taxon>
        <taxon>Agaricomycotina</taxon>
        <taxon>Tremellomycetes</taxon>
        <taxon>Tremellales</taxon>
        <taxon>Cryptococcaceae</taxon>
        <taxon>Kwoniella</taxon>
    </lineage>
</organism>
<dbReference type="GeneID" id="91092890"/>
<dbReference type="CDD" id="cd02859">
    <property type="entry name" value="E_set_AMPKbeta_like_N"/>
    <property type="match status" value="1"/>
</dbReference>
<dbReference type="InterPro" id="IPR050827">
    <property type="entry name" value="CRP1_MDG1_kinase"/>
</dbReference>
<feature type="compositionally biased region" description="Basic residues" evidence="4">
    <location>
        <begin position="9"/>
        <end position="19"/>
    </location>
</feature>
<dbReference type="FunFam" id="2.60.40.10:FF:000562">
    <property type="entry name" value="Snf1 kinase complex beta-subunit Gal83"/>
    <property type="match status" value="1"/>
</dbReference>
<dbReference type="PANTHER" id="PTHR10343">
    <property type="entry name" value="5'-AMP-ACTIVATED PROTEIN KINASE , BETA SUBUNIT"/>
    <property type="match status" value="1"/>
</dbReference>
<evidence type="ECO:0000256" key="3">
    <source>
        <dbReference type="ARBA" id="ARBA00022490"/>
    </source>
</evidence>
<dbReference type="SUPFAM" id="SSF160219">
    <property type="entry name" value="AMPKBI-like"/>
    <property type="match status" value="1"/>
</dbReference>
<dbReference type="GO" id="GO:0007165">
    <property type="term" value="P:signal transduction"/>
    <property type="evidence" value="ECO:0007669"/>
    <property type="project" value="UniProtKB-ARBA"/>
</dbReference>
<dbReference type="AlphaFoldDB" id="A0AAX4JPP0"/>
<evidence type="ECO:0000313" key="6">
    <source>
        <dbReference type="EMBL" id="WWC87329.1"/>
    </source>
</evidence>
<dbReference type="GO" id="GO:0005634">
    <property type="term" value="C:nucleus"/>
    <property type="evidence" value="ECO:0007669"/>
    <property type="project" value="TreeGrafter"/>
</dbReference>
<dbReference type="GO" id="GO:0031588">
    <property type="term" value="C:nucleotide-activated protein kinase complex"/>
    <property type="evidence" value="ECO:0007669"/>
    <property type="project" value="TreeGrafter"/>
</dbReference>
<feature type="compositionally biased region" description="Low complexity" evidence="4">
    <location>
        <begin position="101"/>
        <end position="147"/>
    </location>
</feature>
<dbReference type="PANTHER" id="PTHR10343:SF84">
    <property type="entry name" value="5'-AMP-ACTIVATED PROTEIN KINASE SUBUNIT BETA-1"/>
    <property type="match status" value="1"/>
</dbReference>
<feature type="region of interest" description="Disordered" evidence="4">
    <location>
        <begin position="255"/>
        <end position="299"/>
    </location>
</feature>
<evidence type="ECO:0000256" key="2">
    <source>
        <dbReference type="ARBA" id="ARBA00010926"/>
    </source>
</evidence>
<gene>
    <name evidence="6" type="ORF">L201_002218</name>
</gene>
<dbReference type="SMART" id="SM01010">
    <property type="entry name" value="AMPKBI"/>
    <property type="match status" value="1"/>
</dbReference>
<evidence type="ECO:0000256" key="1">
    <source>
        <dbReference type="ARBA" id="ARBA00004496"/>
    </source>
</evidence>
<evidence type="ECO:0000256" key="4">
    <source>
        <dbReference type="SAM" id="MobiDB-lite"/>
    </source>
</evidence>
<dbReference type="Gene3D" id="2.60.40.10">
    <property type="entry name" value="Immunoglobulins"/>
    <property type="match status" value="1"/>
</dbReference>
<feature type="compositionally biased region" description="Low complexity" evidence="4">
    <location>
        <begin position="74"/>
        <end position="85"/>
    </location>
</feature>
<feature type="region of interest" description="Disordered" evidence="4">
    <location>
        <begin position="546"/>
        <end position="573"/>
    </location>
</feature>
<evidence type="ECO:0000313" key="7">
    <source>
        <dbReference type="Proteomes" id="UP001355207"/>
    </source>
</evidence>
<dbReference type="SUPFAM" id="SSF81296">
    <property type="entry name" value="E set domains"/>
    <property type="match status" value="1"/>
</dbReference>
<dbReference type="EMBL" id="CP144099">
    <property type="protein sequence ID" value="WWC87329.1"/>
    <property type="molecule type" value="Genomic_DNA"/>
</dbReference>
<feature type="compositionally biased region" description="Basic residues" evidence="4">
    <location>
        <begin position="45"/>
        <end position="58"/>
    </location>
</feature>
<comment type="subcellular location">
    <subcellularLocation>
        <location evidence="1">Cytoplasm</location>
    </subcellularLocation>
</comment>
<dbReference type="InterPro" id="IPR013783">
    <property type="entry name" value="Ig-like_fold"/>
</dbReference>
<keyword evidence="7" id="KW-1185">Reference proteome</keyword>
<feature type="compositionally biased region" description="Low complexity" evidence="4">
    <location>
        <begin position="34"/>
        <end position="44"/>
    </location>
</feature>
<dbReference type="InterPro" id="IPR006828">
    <property type="entry name" value="ASC_dom"/>
</dbReference>
<feature type="compositionally biased region" description="Pro residues" evidence="4">
    <location>
        <begin position="262"/>
        <end position="275"/>
    </location>
</feature>
<dbReference type="Pfam" id="PF16561">
    <property type="entry name" value="AMPK1_CBM"/>
    <property type="match status" value="1"/>
</dbReference>
<accession>A0AAX4JPP0</accession>
<feature type="compositionally biased region" description="Polar residues" evidence="4">
    <location>
        <begin position="148"/>
        <end position="158"/>
    </location>
</feature>
<evidence type="ECO:0000259" key="5">
    <source>
        <dbReference type="SMART" id="SM01010"/>
    </source>
</evidence>
<feature type="domain" description="Association with the SNF1 complex (ASC)" evidence="5">
    <location>
        <begin position="406"/>
        <end position="543"/>
    </location>
</feature>
<proteinExistence type="inferred from homology"/>
<dbReference type="Pfam" id="PF04739">
    <property type="entry name" value="AMPKBI"/>
    <property type="match status" value="1"/>
</dbReference>
<name>A0AAX4JPP0_9TREE</name>
<dbReference type="GO" id="GO:0019901">
    <property type="term" value="F:protein kinase binding"/>
    <property type="evidence" value="ECO:0007669"/>
    <property type="project" value="TreeGrafter"/>
</dbReference>
<sequence length="573" mass="62004">MGNTPSSHHNGHASPHHGRGSVSSGHRLVDDDPSSPSSTPSTAHSSHHHHGGHRHHPNLRLPMPARPTHISPQSSNPTSPSGRSGSPRRRKSLELPDLNKLSFTPAALTPAAPVPTTHTHTSHHLASSTITPSSAPPSSTSTSTATTGNNESTPIKTNQQKKWHQALGGKTASPLLNPNSLGAMSKLDSGAIPSKSAPIAMPNTNVQHRQQQQVDEDNNPYFPTTADQDAATARKSIPIPIPGKDVPALGRPTIISASAGLSPPPPTKAPTPIPRDTPTTQQPQTQQQIPSDQPIQPTDDGMVNVPIHWTQGGKTVYVTGNFADNWKGRIKLHRSTHDFNTILRLPPGQYRLKFIVDDSWRCSKMISTAADDDGTLVNWIEVEAPKTEEEMRAEWAMDSKPAVKDEIDDETEWSTTIPPALTLYQYIEELPNSFTPEEYSLFLKSVPYLPNVPAPPTLPRILDKVIVNNDTKRLWDSHDPSMAQQTGYSGAPAALDDNSILAVPNHVVLNHLTASAIRNGTLGVGTTTRYRKKYITTMFFKPTLSDMPGTSTSATEPPSQLQSETVSQAQSVQ</sequence>
<comment type="similarity">
    <text evidence="2">Belongs to the 5'-AMP-activated protein kinase beta subunit family.</text>
</comment>
<dbReference type="InterPro" id="IPR014756">
    <property type="entry name" value="Ig_E-set"/>
</dbReference>
<protein>
    <recommendedName>
        <fullName evidence="5">Association with the SNF1 complex (ASC) domain-containing protein</fullName>
    </recommendedName>
</protein>
<dbReference type="InterPro" id="IPR037256">
    <property type="entry name" value="ASC_dom_sf"/>
</dbReference>
<feature type="region of interest" description="Disordered" evidence="4">
    <location>
        <begin position="1"/>
        <end position="200"/>
    </location>
</feature>
<reference evidence="6 7" key="1">
    <citation type="submission" date="2024-01" db="EMBL/GenBank/DDBJ databases">
        <title>Comparative genomics of Cryptococcus and Kwoniella reveals pathogenesis evolution and contrasting modes of karyotype evolution via chromosome fusion or intercentromeric recombination.</title>
        <authorList>
            <person name="Coelho M.A."/>
            <person name="David-Palma M."/>
            <person name="Shea T."/>
            <person name="Bowers K."/>
            <person name="McGinley-Smith S."/>
            <person name="Mohammad A.W."/>
            <person name="Gnirke A."/>
            <person name="Yurkov A.M."/>
            <person name="Nowrousian M."/>
            <person name="Sun S."/>
            <person name="Cuomo C.A."/>
            <person name="Heitman J."/>
        </authorList>
    </citation>
    <scope>NUCLEOTIDE SEQUENCE [LARGE SCALE GENOMIC DNA]</scope>
    <source>
        <strain evidence="6 7">CBS 6074</strain>
    </source>
</reference>
<feature type="compositionally biased region" description="Low complexity" evidence="4">
    <location>
        <begin position="276"/>
        <end position="299"/>
    </location>
</feature>
<dbReference type="InterPro" id="IPR032640">
    <property type="entry name" value="AMPK1_CBM"/>
</dbReference>
<dbReference type="Proteomes" id="UP001355207">
    <property type="component" value="Chromosome 2"/>
</dbReference>
<feature type="compositionally biased region" description="Polar residues" evidence="4">
    <location>
        <begin position="548"/>
        <end position="573"/>
    </location>
</feature>
<dbReference type="GO" id="GO:0005737">
    <property type="term" value="C:cytoplasm"/>
    <property type="evidence" value="ECO:0007669"/>
    <property type="project" value="UniProtKB-SubCell"/>
</dbReference>